<dbReference type="InterPro" id="IPR050776">
    <property type="entry name" value="Ank_Repeat/CDKN_Inhibitor"/>
</dbReference>
<sequence length="416" mass="46622">MDPLSGVASTFGIVSLTLQLAQSALSIKRFIDAFHNAPTEIIRLKSLFHQLHLVAQTIASLLQTQQSLQSRSAQVTSNIHESLRTCQEIVDLICKSFQLTQKTINEQSHVPRNWTQLKLACKKKKIEEFERQLEQAISILNMNLLVNLLIRYQMPDPAFPQQFTDFTENWAAVPAAKPGARFRPAFVRKSPLQYGVFLNKQRIVRMLIQRGADPTYTSAAGWSLLHYMFDKDRSAANAQYFSVFHDCLIFDEVQDSEGWTSLHRCAAFGKAEDIHSLHQVGAPAYTGRYTTVWGGSPMHVAAMHNNVSTLDGLFSLADGQLDALDAVDNQGWTPLHISVYHGAEDAMKWLLKHGADPHRKTYRCGWFPDGHEGEVFNVADLAVLSGATCYETLVKVLKDTGYDITADGHDIYWGSV</sequence>
<dbReference type="PROSITE" id="PS50088">
    <property type="entry name" value="ANK_REPEAT"/>
    <property type="match status" value="1"/>
</dbReference>
<dbReference type="InterPro" id="IPR002110">
    <property type="entry name" value="Ankyrin_rpt"/>
</dbReference>
<keyword evidence="5" id="KW-1185">Reference proteome</keyword>
<evidence type="ECO:0000313" key="4">
    <source>
        <dbReference type="EMBL" id="KAJ3565470.1"/>
    </source>
</evidence>
<evidence type="ECO:0000256" key="3">
    <source>
        <dbReference type="PROSITE-ProRule" id="PRU00023"/>
    </source>
</evidence>
<evidence type="ECO:0008006" key="6">
    <source>
        <dbReference type="Google" id="ProtNLM"/>
    </source>
</evidence>
<gene>
    <name evidence="4" type="ORF">NPX13_g7496</name>
</gene>
<protein>
    <recommendedName>
        <fullName evidence="6">Fungal N-terminal domain-containing protein</fullName>
    </recommendedName>
</protein>
<accession>A0A9W8N9W3</accession>
<keyword evidence="2 3" id="KW-0040">ANK repeat</keyword>
<dbReference type="AlphaFoldDB" id="A0A9W8N9W3"/>
<dbReference type="SMART" id="SM00248">
    <property type="entry name" value="ANK"/>
    <property type="match status" value="3"/>
</dbReference>
<dbReference type="Gene3D" id="1.25.40.20">
    <property type="entry name" value="Ankyrin repeat-containing domain"/>
    <property type="match status" value="2"/>
</dbReference>
<dbReference type="PANTHER" id="PTHR24201:SF15">
    <property type="entry name" value="ANKYRIN REPEAT DOMAIN-CONTAINING PROTEIN 66"/>
    <property type="match status" value="1"/>
</dbReference>
<reference evidence="4" key="1">
    <citation type="submission" date="2022-07" db="EMBL/GenBank/DDBJ databases">
        <title>Genome Sequence of Xylaria arbuscula.</title>
        <authorList>
            <person name="Buettner E."/>
        </authorList>
    </citation>
    <scope>NUCLEOTIDE SEQUENCE</scope>
    <source>
        <strain evidence="4">VT107</strain>
    </source>
</reference>
<dbReference type="Proteomes" id="UP001148614">
    <property type="component" value="Unassembled WGS sequence"/>
</dbReference>
<evidence type="ECO:0000256" key="2">
    <source>
        <dbReference type="ARBA" id="ARBA00023043"/>
    </source>
</evidence>
<feature type="repeat" description="ANK" evidence="3">
    <location>
        <begin position="330"/>
        <end position="362"/>
    </location>
</feature>
<dbReference type="Pfam" id="PF12796">
    <property type="entry name" value="Ank_2"/>
    <property type="match status" value="1"/>
</dbReference>
<keyword evidence="1" id="KW-0677">Repeat</keyword>
<dbReference type="SUPFAM" id="SSF48403">
    <property type="entry name" value="Ankyrin repeat"/>
    <property type="match status" value="1"/>
</dbReference>
<evidence type="ECO:0000256" key="1">
    <source>
        <dbReference type="ARBA" id="ARBA00022737"/>
    </source>
</evidence>
<dbReference type="PANTHER" id="PTHR24201">
    <property type="entry name" value="ANK_REP_REGION DOMAIN-CONTAINING PROTEIN"/>
    <property type="match status" value="1"/>
</dbReference>
<dbReference type="VEuPathDB" id="FungiDB:F4678DRAFT_466342"/>
<name>A0A9W8N9W3_9PEZI</name>
<organism evidence="4 5">
    <name type="scientific">Xylaria arbuscula</name>
    <dbReference type="NCBI Taxonomy" id="114810"/>
    <lineage>
        <taxon>Eukaryota</taxon>
        <taxon>Fungi</taxon>
        <taxon>Dikarya</taxon>
        <taxon>Ascomycota</taxon>
        <taxon>Pezizomycotina</taxon>
        <taxon>Sordariomycetes</taxon>
        <taxon>Xylariomycetidae</taxon>
        <taxon>Xylariales</taxon>
        <taxon>Xylariaceae</taxon>
        <taxon>Xylaria</taxon>
    </lineage>
</organism>
<dbReference type="EMBL" id="JANPWZ010001483">
    <property type="protein sequence ID" value="KAJ3565470.1"/>
    <property type="molecule type" value="Genomic_DNA"/>
</dbReference>
<dbReference type="PROSITE" id="PS50297">
    <property type="entry name" value="ANK_REP_REGION"/>
    <property type="match status" value="1"/>
</dbReference>
<dbReference type="InterPro" id="IPR036770">
    <property type="entry name" value="Ankyrin_rpt-contain_sf"/>
</dbReference>
<proteinExistence type="predicted"/>
<evidence type="ECO:0000313" key="5">
    <source>
        <dbReference type="Proteomes" id="UP001148614"/>
    </source>
</evidence>
<comment type="caution">
    <text evidence="4">The sequence shown here is derived from an EMBL/GenBank/DDBJ whole genome shotgun (WGS) entry which is preliminary data.</text>
</comment>